<evidence type="ECO:0000256" key="4">
    <source>
        <dbReference type="ARBA" id="ARBA00022989"/>
    </source>
</evidence>
<feature type="transmembrane region" description="Helical" evidence="6">
    <location>
        <begin position="119"/>
        <end position="142"/>
    </location>
</feature>
<reference evidence="7 8" key="1">
    <citation type="journal article" date="2014" name="PLoS Genet.">
        <title>Phylogenetically driven sequencing of extremely halophilic archaea reveals strategies for static and dynamic osmo-response.</title>
        <authorList>
            <person name="Becker E.A."/>
            <person name="Seitzer P.M."/>
            <person name="Tritt A."/>
            <person name="Larsen D."/>
            <person name="Krusor M."/>
            <person name="Yao A.I."/>
            <person name="Wu D."/>
            <person name="Madern D."/>
            <person name="Eisen J.A."/>
            <person name="Darling A.E."/>
            <person name="Facciotti M.T."/>
        </authorList>
    </citation>
    <scope>NUCLEOTIDE SEQUENCE [LARGE SCALE GENOMIC DNA]</scope>
    <source>
        <strain evidence="7 8">DSM 18795</strain>
    </source>
</reference>
<gene>
    <name evidence="7" type="ORF">C492_15041</name>
</gene>
<dbReference type="Pfam" id="PF13440">
    <property type="entry name" value="Polysacc_synt_3"/>
    <property type="match status" value="1"/>
</dbReference>
<dbReference type="PANTHER" id="PTHR30250">
    <property type="entry name" value="PST FAMILY PREDICTED COLANIC ACID TRANSPORTER"/>
    <property type="match status" value="1"/>
</dbReference>
<sequence>MELTQTLISRFKSEFLGRISGNIASAILIVALARLLNPDSYGLLFLTISILTVAKTFSKLGVAKSSARYISEYKEKNHGQINHILRFSMIFNIGTAALTIIIFLIISPIIISLVNEPRIGGFLFIGAVYILFGTLTTYSRIVLQGFEDISSSSLILVIDRMTRLFFSVGLVLLGYGAIGGLLGYLAGVLLASSVGLLILYRDYYTKGGSEIAMESGLKRRIVEYSLPLTATDTADRIDKEFDTILIGFFLSPIFVSYYAISKQVIRFLGTPATALGFVISPTFGAQKASGNLDSVRQMYYKSLINSLLLYVPMAAGLVIVSKDFLKIVFGNDYAGATLVLQIMCGYTILQAITRITSNGLDFLGRAKIRAWSKIITAVLNVLLNILLIPFFGVEGAAIATLLSYGAYTMSTLYIMHIDVGINIRNFISDLMKIVLITSILSIVIITAVDQVAGIYTLIIGGISGLLTWLLLIISFGYVDSEDLKGVYSL</sequence>
<dbReference type="AlphaFoldDB" id="L9X1Y4"/>
<evidence type="ECO:0000256" key="6">
    <source>
        <dbReference type="SAM" id="Phobius"/>
    </source>
</evidence>
<dbReference type="EMBL" id="AOIA01000127">
    <property type="protein sequence ID" value="ELY55784.1"/>
    <property type="molecule type" value="Genomic_DNA"/>
</dbReference>
<keyword evidence="8" id="KW-1185">Reference proteome</keyword>
<evidence type="ECO:0000256" key="5">
    <source>
        <dbReference type="ARBA" id="ARBA00023136"/>
    </source>
</evidence>
<dbReference type="RefSeq" id="WP_008424868.1">
    <property type="nucleotide sequence ID" value="NZ_AOIA01000127.1"/>
</dbReference>
<feature type="transmembrane region" description="Helical" evidence="6">
    <location>
        <begin position="42"/>
        <end position="63"/>
    </location>
</feature>
<name>L9X1Y4_9EURY</name>
<comment type="caution">
    <text evidence="7">The sequence shown here is derived from an EMBL/GenBank/DDBJ whole genome shotgun (WGS) entry which is preliminary data.</text>
</comment>
<dbReference type="Proteomes" id="UP000011531">
    <property type="component" value="Unassembled WGS sequence"/>
</dbReference>
<evidence type="ECO:0000256" key="3">
    <source>
        <dbReference type="ARBA" id="ARBA00022692"/>
    </source>
</evidence>
<accession>L9X1Y4</accession>
<evidence type="ECO:0000313" key="7">
    <source>
        <dbReference type="EMBL" id="ELY55784.1"/>
    </source>
</evidence>
<feature type="transmembrane region" description="Helical" evidence="6">
    <location>
        <begin position="303"/>
        <end position="321"/>
    </location>
</feature>
<comment type="subcellular location">
    <subcellularLocation>
        <location evidence="1">Cell membrane</location>
        <topology evidence="1">Multi-pass membrane protein</topology>
    </subcellularLocation>
</comment>
<keyword evidence="5 6" id="KW-0472">Membrane</keyword>
<feature type="transmembrane region" description="Helical" evidence="6">
    <location>
        <begin position="454"/>
        <end position="478"/>
    </location>
</feature>
<dbReference type="CDD" id="cd13128">
    <property type="entry name" value="MATE_Wzx_like"/>
    <property type="match status" value="1"/>
</dbReference>
<keyword evidence="4 6" id="KW-1133">Transmembrane helix</keyword>
<feature type="transmembrane region" description="Helical" evidence="6">
    <location>
        <begin position="84"/>
        <end position="113"/>
    </location>
</feature>
<feature type="transmembrane region" description="Helical" evidence="6">
    <location>
        <begin position="429"/>
        <end position="448"/>
    </location>
</feature>
<protein>
    <submittedName>
        <fullName evidence="7">Polysaccharide biosynthesis protein</fullName>
    </submittedName>
</protein>
<feature type="transmembrane region" description="Helical" evidence="6">
    <location>
        <begin position="241"/>
        <end position="259"/>
    </location>
</feature>
<dbReference type="STRING" id="1227498.C492_15041"/>
<organism evidence="7 8">
    <name type="scientific">Natronococcus jeotgali DSM 18795</name>
    <dbReference type="NCBI Taxonomy" id="1227498"/>
    <lineage>
        <taxon>Archaea</taxon>
        <taxon>Methanobacteriati</taxon>
        <taxon>Methanobacteriota</taxon>
        <taxon>Stenosarchaea group</taxon>
        <taxon>Halobacteria</taxon>
        <taxon>Halobacteriales</taxon>
        <taxon>Natrialbaceae</taxon>
        <taxon>Natronococcus</taxon>
    </lineage>
</organism>
<feature type="transmembrane region" description="Helical" evidence="6">
    <location>
        <begin position="397"/>
        <end position="417"/>
    </location>
</feature>
<feature type="transmembrane region" description="Helical" evidence="6">
    <location>
        <begin position="15"/>
        <end position="36"/>
    </location>
</feature>
<dbReference type="GO" id="GO:0005886">
    <property type="term" value="C:plasma membrane"/>
    <property type="evidence" value="ECO:0007669"/>
    <property type="project" value="UniProtKB-SubCell"/>
</dbReference>
<evidence type="ECO:0000256" key="2">
    <source>
        <dbReference type="ARBA" id="ARBA00022475"/>
    </source>
</evidence>
<feature type="transmembrane region" description="Helical" evidence="6">
    <location>
        <begin position="374"/>
        <end position="391"/>
    </location>
</feature>
<dbReference type="PANTHER" id="PTHR30250:SF28">
    <property type="entry name" value="POLYSACCHARIDE BIOSYNTHESIS PROTEIN"/>
    <property type="match status" value="1"/>
</dbReference>
<keyword evidence="2" id="KW-1003">Cell membrane</keyword>
<feature type="transmembrane region" description="Helical" evidence="6">
    <location>
        <begin position="333"/>
        <end position="353"/>
    </location>
</feature>
<dbReference type="OrthoDB" id="202076at2157"/>
<proteinExistence type="predicted"/>
<dbReference type="InterPro" id="IPR050833">
    <property type="entry name" value="Poly_Biosynth_Transport"/>
</dbReference>
<evidence type="ECO:0000313" key="8">
    <source>
        <dbReference type="Proteomes" id="UP000011531"/>
    </source>
</evidence>
<keyword evidence="3 6" id="KW-0812">Transmembrane</keyword>
<evidence type="ECO:0000256" key="1">
    <source>
        <dbReference type="ARBA" id="ARBA00004651"/>
    </source>
</evidence>
<feature type="transmembrane region" description="Helical" evidence="6">
    <location>
        <begin position="154"/>
        <end position="175"/>
    </location>
</feature>